<dbReference type="EMBL" id="CM000883">
    <property type="protein sequence ID" value="PNT64671.1"/>
    <property type="molecule type" value="Genomic_DNA"/>
</dbReference>
<dbReference type="EnsemblPlants" id="PNT64671">
    <property type="protein sequence ID" value="PNT64671"/>
    <property type="gene ID" value="BRADI_4g31214v3"/>
</dbReference>
<accession>A0A2K2CRL2</accession>
<protein>
    <submittedName>
        <fullName evidence="2 3">Uncharacterized protein</fullName>
    </submittedName>
</protein>
<evidence type="ECO:0000313" key="3">
    <source>
        <dbReference type="EnsemblPlants" id="PNT64671"/>
    </source>
</evidence>
<reference evidence="2" key="2">
    <citation type="submission" date="2017-06" db="EMBL/GenBank/DDBJ databases">
        <title>WGS assembly of Brachypodium distachyon.</title>
        <authorList>
            <consortium name="The International Brachypodium Initiative"/>
            <person name="Lucas S."/>
            <person name="Harmon-Smith M."/>
            <person name="Lail K."/>
            <person name="Tice H."/>
            <person name="Grimwood J."/>
            <person name="Bruce D."/>
            <person name="Barry K."/>
            <person name="Shu S."/>
            <person name="Lindquist E."/>
            <person name="Wang M."/>
            <person name="Pitluck S."/>
            <person name="Vogel J.P."/>
            <person name="Garvin D.F."/>
            <person name="Mockler T.C."/>
            <person name="Schmutz J."/>
            <person name="Rokhsar D."/>
            <person name="Bevan M.W."/>
        </authorList>
    </citation>
    <scope>NUCLEOTIDE SEQUENCE</scope>
    <source>
        <strain evidence="2">Bd21</strain>
    </source>
</reference>
<dbReference type="Gramene" id="PNT64671">
    <property type="protein sequence ID" value="PNT64671"/>
    <property type="gene ID" value="BRADI_4g31214v3"/>
</dbReference>
<organism evidence="2">
    <name type="scientific">Brachypodium distachyon</name>
    <name type="common">Purple false brome</name>
    <name type="synonym">Trachynia distachya</name>
    <dbReference type="NCBI Taxonomy" id="15368"/>
    <lineage>
        <taxon>Eukaryota</taxon>
        <taxon>Viridiplantae</taxon>
        <taxon>Streptophyta</taxon>
        <taxon>Embryophyta</taxon>
        <taxon>Tracheophyta</taxon>
        <taxon>Spermatophyta</taxon>
        <taxon>Magnoliopsida</taxon>
        <taxon>Liliopsida</taxon>
        <taxon>Poales</taxon>
        <taxon>Poaceae</taxon>
        <taxon>BOP clade</taxon>
        <taxon>Pooideae</taxon>
        <taxon>Stipodae</taxon>
        <taxon>Brachypodieae</taxon>
        <taxon>Brachypodium</taxon>
    </lineage>
</organism>
<evidence type="ECO:0000313" key="2">
    <source>
        <dbReference type="EMBL" id="PNT64671.1"/>
    </source>
</evidence>
<dbReference type="Proteomes" id="UP000008810">
    <property type="component" value="Chromosome 4"/>
</dbReference>
<name>A0A2K2CRL2_BRADI</name>
<dbReference type="InParanoid" id="A0A2K2CRL2"/>
<dbReference type="AlphaFoldDB" id="A0A2K2CRL2"/>
<reference evidence="3" key="3">
    <citation type="submission" date="2018-08" db="UniProtKB">
        <authorList>
            <consortium name="EnsemblPlants"/>
        </authorList>
    </citation>
    <scope>IDENTIFICATION</scope>
    <source>
        <strain evidence="3">cv. Bd21</strain>
    </source>
</reference>
<keyword evidence="4" id="KW-1185">Reference proteome</keyword>
<evidence type="ECO:0000313" key="4">
    <source>
        <dbReference type="Proteomes" id="UP000008810"/>
    </source>
</evidence>
<feature type="region of interest" description="Disordered" evidence="1">
    <location>
        <begin position="22"/>
        <end position="60"/>
    </location>
</feature>
<reference evidence="2 3" key="1">
    <citation type="journal article" date="2010" name="Nature">
        <title>Genome sequencing and analysis of the model grass Brachypodium distachyon.</title>
        <authorList>
            <consortium name="International Brachypodium Initiative"/>
        </authorList>
    </citation>
    <scope>NUCLEOTIDE SEQUENCE [LARGE SCALE GENOMIC DNA]</scope>
    <source>
        <strain evidence="2 3">Bd21</strain>
    </source>
</reference>
<evidence type="ECO:0000256" key="1">
    <source>
        <dbReference type="SAM" id="MobiDB-lite"/>
    </source>
</evidence>
<proteinExistence type="predicted"/>
<sequence length="88" mass="9997">MPRRCFARPSPSLVATRRRLLARRLAGPSPPHRHARPPPRLPISSARRHVPLPPPLDQRSTSALRLSRVAHRPLPLPFLYQRELVGGR</sequence>
<gene>
    <name evidence="2" type="ORF">BRADI_4g31214v3</name>
</gene>